<dbReference type="SUPFAM" id="SSF49464">
    <property type="entry name" value="Carboxypeptidase regulatory domain-like"/>
    <property type="match status" value="1"/>
</dbReference>
<dbReference type="AlphaFoldDB" id="A0A4V5NZ73"/>
<keyword evidence="2" id="KW-0378">Hydrolase</keyword>
<sequence>MFKQHYFWGMIKKLMLLVLCLLPSILLAQNSVSGKVYDFENKRSPISGAQVRNLSNKQSTKTLSGGNFNIAAKIGDLIEFSYVGYHTDTVYLINLSPRAIYLPASSTNLKEVSIRGAKINSSILSPDPEAKEFKRFESDGLRGKGNNDRAGGLAFNLGYGKYKRQQEQVKKLEERDFYETEINTVFTEKYVSELVKLSGQDLKDFMSLYRPSVGLVQTERPFNYAYYTVKAYHTWLKLPPAQRRPPAVPKLKSN</sequence>
<comment type="caution">
    <text evidence="2">The sequence shown here is derived from an EMBL/GenBank/DDBJ whole genome shotgun (WGS) entry which is preliminary data.</text>
</comment>
<protein>
    <submittedName>
        <fullName evidence="2">Carboxypeptidase-like regulatory domain-containing protein</fullName>
    </submittedName>
</protein>
<dbReference type="GO" id="GO:0004180">
    <property type="term" value="F:carboxypeptidase activity"/>
    <property type="evidence" value="ECO:0007669"/>
    <property type="project" value="UniProtKB-KW"/>
</dbReference>
<reference evidence="2 3" key="1">
    <citation type="submission" date="2019-04" db="EMBL/GenBank/DDBJ databases">
        <title>Pedobacter sp. RP-3-15 sp. nov., isolated from Arctic soil.</title>
        <authorList>
            <person name="Dahal R.H."/>
            <person name="Kim D.-U."/>
        </authorList>
    </citation>
    <scope>NUCLEOTIDE SEQUENCE [LARGE SCALE GENOMIC DNA]</scope>
    <source>
        <strain evidence="2 3">RP-3-15</strain>
    </source>
</reference>
<dbReference type="EMBL" id="SWBQ01000002">
    <property type="protein sequence ID" value="TKC07288.1"/>
    <property type="molecule type" value="Genomic_DNA"/>
</dbReference>
<dbReference type="RefSeq" id="WP_136835542.1">
    <property type="nucleotide sequence ID" value="NZ_SWBQ01000002.1"/>
</dbReference>
<accession>A0A4V5NZ73</accession>
<evidence type="ECO:0000313" key="2">
    <source>
        <dbReference type="EMBL" id="TKC07288.1"/>
    </source>
</evidence>
<name>A0A4V5NZ73_9SPHI</name>
<feature type="signal peptide" evidence="1">
    <location>
        <begin position="1"/>
        <end position="28"/>
    </location>
</feature>
<dbReference type="Proteomes" id="UP000307244">
    <property type="component" value="Unassembled WGS sequence"/>
</dbReference>
<evidence type="ECO:0000313" key="3">
    <source>
        <dbReference type="Proteomes" id="UP000307244"/>
    </source>
</evidence>
<evidence type="ECO:0000256" key="1">
    <source>
        <dbReference type="SAM" id="SignalP"/>
    </source>
</evidence>
<keyword evidence="3" id="KW-1185">Reference proteome</keyword>
<gene>
    <name evidence="2" type="ORF">FA047_08510</name>
</gene>
<keyword evidence="1" id="KW-0732">Signal</keyword>
<dbReference type="OrthoDB" id="1118857at2"/>
<feature type="chain" id="PRO_5020590026" evidence="1">
    <location>
        <begin position="29"/>
        <end position="254"/>
    </location>
</feature>
<organism evidence="2 3">
    <name type="scientific">Pedobacter frigoris</name>
    <dbReference type="NCBI Taxonomy" id="2571272"/>
    <lineage>
        <taxon>Bacteria</taxon>
        <taxon>Pseudomonadati</taxon>
        <taxon>Bacteroidota</taxon>
        <taxon>Sphingobacteriia</taxon>
        <taxon>Sphingobacteriales</taxon>
        <taxon>Sphingobacteriaceae</taxon>
        <taxon>Pedobacter</taxon>
    </lineage>
</organism>
<dbReference type="InterPro" id="IPR008969">
    <property type="entry name" value="CarboxyPept-like_regulatory"/>
</dbReference>
<keyword evidence="2" id="KW-0645">Protease</keyword>
<keyword evidence="2" id="KW-0121">Carboxypeptidase</keyword>
<proteinExistence type="predicted"/>